<accession>A0ABD2CVZ9</accession>
<protein>
    <submittedName>
        <fullName evidence="1">Glutamate receptor 2-like</fullName>
    </submittedName>
</protein>
<reference evidence="1 2" key="1">
    <citation type="journal article" date="2024" name="Ann. Entomol. Soc. Am.">
        <title>Genomic analyses of the southern and eastern yellowjacket wasps (Hymenoptera: Vespidae) reveal evolutionary signatures of social life.</title>
        <authorList>
            <person name="Catto M.A."/>
            <person name="Caine P.B."/>
            <person name="Orr S.E."/>
            <person name="Hunt B.G."/>
            <person name="Goodisman M.A.D."/>
        </authorList>
    </citation>
    <scope>NUCLEOTIDE SEQUENCE [LARGE SCALE GENOMIC DNA]</scope>
    <source>
        <strain evidence="1">232</strain>
        <tissue evidence="1">Head and thorax</tissue>
    </source>
</reference>
<keyword evidence="2" id="KW-1185">Reference proteome</keyword>
<sequence>MIYNYKAIKEFSLATSIFDKSSAIWLVIFLYKGHGTNYCLSPPEMLVRCGKENMLREWYSRSKPNLNCK</sequence>
<dbReference type="EMBL" id="JAYRBN010000027">
    <property type="protein sequence ID" value="KAL2749286.1"/>
    <property type="molecule type" value="Genomic_DNA"/>
</dbReference>
<name>A0ABD2CVZ9_VESMC</name>
<organism evidence="1 2">
    <name type="scientific">Vespula maculifrons</name>
    <name type="common">Eastern yellow jacket</name>
    <name type="synonym">Wasp</name>
    <dbReference type="NCBI Taxonomy" id="7453"/>
    <lineage>
        <taxon>Eukaryota</taxon>
        <taxon>Metazoa</taxon>
        <taxon>Ecdysozoa</taxon>
        <taxon>Arthropoda</taxon>
        <taxon>Hexapoda</taxon>
        <taxon>Insecta</taxon>
        <taxon>Pterygota</taxon>
        <taxon>Neoptera</taxon>
        <taxon>Endopterygota</taxon>
        <taxon>Hymenoptera</taxon>
        <taxon>Apocrita</taxon>
        <taxon>Aculeata</taxon>
        <taxon>Vespoidea</taxon>
        <taxon>Vespidae</taxon>
        <taxon>Vespinae</taxon>
        <taxon>Vespula</taxon>
    </lineage>
</organism>
<dbReference type="Proteomes" id="UP001607303">
    <property type="component" value="Unassembled WGS sequence"/>
</dbReference>
<evidence type="ECO:0000313" key="2">
    <source>
        <dbReference type="Proteomes" id="UP001607303"/>
    </source>
</evidence>
<comment type="caution">
    <text evidence="1">The sequence shown here is derived from an EMBL/GenBank/DDBJ whole genome shotgun (WGS) entry which is preliminary data.</text>
</comment>
<dbReference type="AlphaFoldDB" id="A0ABD2CVZ9"/>
<evidence type="ECO:0000313" key="1">
    <source>
        <dbReference type="EMBL" id="KAL2749286.1"/>
    </source>
</evidence>
<proteinExistence type="predicted"/>
<gene>
    <name evidence="1" type="ORF">V1477_002226</name>
</gene>